<dbReference type="Pfam" id="PF01547">
    <property type="entry name" value="SBP_bac_1"/>
    <property type="match status" value="1"/>
</dbReference>
<evidence type="ECO:0000256" key="1">
    <source>
        <dbReference type="ARBA" id="ARBA00022729"/>
    </source>
</evidence>
<dbReference type="PANTHER" id="PTHR30006:SF25">
    <property type="entry name" value="PHOSPHOGLYCERATE TRANSPORT REGULATORY PROTEIN PGTC"/>
    <property type="match status" value="1"/>
</dbReference>
<reference evidence="4" key="1">
    <citation type="submission" date="2016-10" db="EMBL/GenBank/DDBJ databases">
        <authorList>
            <person name="Varghese N."/>
            <person name="Submissions S."/>
        </authorList>
    </citation>
    <scope>NUCLEOTIDE SEQUENCE [LARGE SCALE GENOMIC DNA]</scope>
    <source>
        <strain evidence="4">DSM 10146</strain>
    </source>
</reference>
<keyword evidence="1 2" id="KW-0732">Signal</keyword>
<evidence type="ECO:0000313" key="4">
    <source>
        <dbReference type="Proteomes" id="UP000198994"/>
    </source>
</evidence>
<proteinExistence type="predicted"/>
<dbReference type="OrthoDB" id="8673316at2"/>
<dbReference type="SUPFAM" id="SSF53850">
    <property type="entry name" value="Periplasmic binding protein-like II"/>
    <property type="match status" value="1"/>
</dbReference>
<evidence type="ECO:0000256" key="2">
    <source>
        <dbReference type="SAM" id="SignalP"/>
    </source>
</evidence>
<dbReference type="EMBL" id="FNAV01000005">
    <property type="protein sequence ID" value="SDE59064.1"/>
    <property type="molecule type" value="Genomic_DNA"/>
</dbReference>
<dbReference type="Proteomes" id="UP000198994">
    <property type="component" value="Unassembled WGS sequence"/>
</dbReference>
<keyword evidence="4" id="KW-1185">Reference proteome</keyword>
<gene>
    <name evidence="3" type="ORF">SAMN04488105_105148</name>
</gene>
<dbReference type="PANTHER" id="PTHR30006">
    <property type="entry name" value="THIAMINE-BINDING PERIPLASMIC PROTEIN-RELATED"/>
    <property type="match status" value="1"/>
</dbReference>
<sequence length="348" mass="37630">MIRLLALLLTVATGFTLAPPVSAQEDRARIGNGNTVLELRSTTDVAIIRPALEAFVEQNPQLSIEYEQWGSNALYADSLAACAGEEPSADAVFSSAVHQMVALVNGACARDYQSEATLNLPSARRWRNQLWGVTEEPAVIIYNSALLAEENVPRTRFALLDLMRNTPLSLAGRIATYDIESSGLGYLFAYNDSLEATTFGAMLEGFARTQAVATCCSAEIIGAVSEGRFLLAYNVLGSYVANAAPADVGVILPEDYTLFLTRGYMIPRQARQPQAAGRLLDFLLSTQGQTILRRAGLIYAQDPEETALLPSARRAIALAPPLLVALDRSKSAQFRTLWRTAFAAIALP</sequence>
<dbReference type="RefSeq" id="WP_089958075.1">
    <property type="nucleotide sequence ID" value="NZ_FNAV01000005.1"/>
</dbReference>
<dbReference type="AlphaFoldDB" id="A0A1G7E5P8"/>
<protein>
    <submittedName>
        <fullName evidence="3">Iron(III) transport system substrate-binding protein</fullName>
    </submittedName>
</protein>
<dbReference type="InterPro" id="IPR006059">
    <property type="entry name" value="SBP"/>
</dbReference>
<feature type="chain" id="PRO_5011449366" evidence="2">
    <location>
        <begin position="24"/>
        <end position="348"/>
    </location>
</feature>
<dbReference type="STRING" id="282683.SAMN04488105_105148"/>
<accession>A0A1G7E5P8</accession>
<feature type="signal peptide" evidence="2">
    <location>
        <begin position="1"/>
        <end position="23"/>
    </location>
</feature>
<evidence type="ECO:0000313" key="3">
    <source>
        <dbReference type="EMBL" id="SDE59064.1"/>
    </source>
</evidence>
<name>A0A1G7E5P8_9RHOB</name>
<dbReference type="GO" id="GO:0030288">
    <property type="term" value="C:outer membrane-bounded periplasmic space"/>
    <property type="evidence" value="ECO:0007669"/>
    <property type="project" value="TreeGrafter"/>
</dbReference>
<dbReference type="Gene3D" id="3.40.190.10">
    <property type="entry name" value="Periplasmic binding protein-like II"/>
    <property type="match status" value="2"/>
</dbReference>
<organism evidence="3 4">
    <name type="scientific">Salipiger thiooxidans</name>
    <dbReference type="NCBI Taxonomy" id="282683"/>
    <lineage>
        <taxon>Bacteria</taxon>
        <taxon>Pseudomonadati</taxon>
        <taxon>Pseudomonadota</taxon>
        <taxon>Alphaproteobacteria</taxon>
        <taxon>Rhodobacterales</taxon>
        <taxon>Roseobacteraceae</taxon>
        <taxon>Salipiger</taxon>
    </lineage>
</organism>